<feature type="compositionally biased region" description="Acidic residues" evidence="1">
    <location>
        <begin position="18"/>
        <end position="28"/>
    </location>
</feature>
<feature type="compositionally biased region" description="Polar residues" evidence="1">
    <location>
        <begin position="82"/>
        <end position="91"/>
    </location>
</feature>
<evidence type="ECO:0000313" key="3">
    <source>
        <dbReference type="EMBL" id="KAF9424304.1"/>
    </source>
</evidence>
<reference evidence="3" key="1">
    <citation type="submission" date="2020-08" db="EMBL/GenBank/DDBJ databases">
        <title>Spodoptera exigua strain:BAW_Kor-Di-RS1 Genome sequencing and assembly.</title>
        <authorList>
            <person name="Kim J."/>
            <person name="Nam H.Y."/>
            <person name="Kwon M."/>
            <person name="Choi J.H."/>
            <person name="Cho S.R."/>
            <person name="Kim G.-H."/>
        </authorList>
    </citation>
    <scope>NUCLEOTIDE SEQUENCE</scope>
    <source>
        <strain evidence="3">BAW_Kor-Di-RS1</strain>
        <tissue evidence="3">Whole-body</tissue>
    </source>
</reference>
<dbReference type="EMBL" id="JACKWZ010000003">
    <property type="protein sequence ID" value="KAF9424304.1"/>
    <property type="molecule type" value="Genomic_DNA"/>
</dbReference>
<dbReference type="AlphaFoldDB" id="A0A835GS48"/>
<dbReference type="PANTHER" id="PTHR46599">
    <property type="entry name" value="PIGGYBAC TRANSPOSABLE ELEMENT-DERIVED PROTEIN 4"/>
    <property type="match status" value="1"/>
</dbReference>
<name>A0A835GS48_SPOEX</name>
<feature type="region of interest" description="Disordered" evidence="1">
    <location>
        <begin position="18"/>
        <end position="104"/>
    </location>
</feature>
<feature type="compositionally biased region" description="Acidic residues" evidence="1">
    <location>
        <begin position="54"/>
        <end position="65"/>
    </location>
</feature>
<evidence type="ECO:0000259" key="2">
    <source>
        <dbReference type="Pfam" id="PF13843"/>
    </source>
</evidence>
<feature type="domain" description="PiggyBac transposable element-derived protein" evidence="2">
    <location>
        <begin position="151"/>
        <end position="320"/>
    </location>
</feature>
<sequence>MKMPRKLSNEALRRVLEESDFELSDDDTNSNGANSDVHNEEDSDILDQEPSIFADDDVDDPDFDPGEISRSNIVTDDFSRDSPANNSSDIVINSPRPETSRRRTAGEIMRLAPQEINDIDKEHGWSQEILPLSRQPYNSNPTLHIQGEQSAVSIYRRILTNEVLDLMNVNMSVHSRMTRWTDVTCEEMMKFIGLYMLMGIVKFPTFESCWKLDPIYYHQIFHNVNISYNRFSSILRCWHFVDNEAPRDRNERLYKIKPLLDLVINNWKSLLTLTPDECIVIDESMVPFRGRISFRQYNPSKAHKYGSKIYKLCTEEGFLCDGLLDAGRIIVCDNYYNTVGLAKFLQQRKTDLCGTLRVNRKELPWAIRSKKMGPKKKDNIIVMKWRDKRDVAMISTCHDTSMQMSLGYQPKLKPKAVLYYNERKKGIDVSDQLSSYYDPKRKSLAWYKKIALDVLICASVTNTSLLYQKLHSTSNRKLRKTVLQTQQEIIREFLQLNNASDASANTLTNSPRPSTSSIASQHFLTKVPPKRQQNCQKTMPWMLRRLAKRRYKLENCCKKSKTSGY</sequence>
<dbReference type="InterPro" id="IPR029526">
    <property type="entry name" value="PGBD"/>
</dbReference>
<protein>
    <recommendedName>
        <fullName evidence="2">PiggyBac transposable element-derived protein domain-containing protein</fullName>
    </recommendedName>
</protein>
<accession>A0A835GS48</accession>
<dbReference type="PANTHER" id="PTHR46599:SF3">
    <property type="entry name" value="PIGGYBAC TRANSPOSABLE ELEMENT-DERIVED PROTEIN 4"/>
    <property type="match status" value="1"/>
</dbReference>
<dbReference type="Proteomes" id="UP000648187">
    <property type="component" value="Unassembled WGS sequence"/>
</dbReference>
<proteinExistence type="predicted"/>
<gene>
    <name evidence="3" type="ORF">HW555_000443</name>
</gene>
<organism evidence="3 4">
    <name type="scientific">Spodoptera exigua</name>
    <name type="common">Beet armyworm</name>
    <name type="synonym">Noctua fulgens</name>
    <dbReference type="NCBI Taxonomy" id="7107"/>
    <lineage>
        <taxon>Eukaryota</taxon>
        <taxon>Metazoa</taxon>
        <taxon>Ecdysozoa</taxon>
        <taxon>Arthropoda</taxon>
        <taxon>Hexapoda</taxon>
        <taxon>Insecta</taxon>
        <taxon>Pterygota</taxon>
        <taxon>Neoptera</taxon>
        <taxon>Endopterygota</taxon>
        <taxon>Lepidoptera</taxon>
        <taxon>Glossata</taxon>
        <taxon>Ditrysia</taxon>
        <taxon>Noctuoidea</taxon>
        <taxon>Noctuidae</taxon>
        <taxon>Amphipyrinae</taxon>
        <taxon>Spodoptera</taxon>
    </lineage>
</organism>
<comment type="caution">
    <text evidence="3">The sequence shown here is derived from an EMBL/GenBank/DDBJ whole genome shotgun (WGS) entry which is preliminary data.</text>
</comment>
<evidence type="ECO:0000313" key="4">
    <source>
        <dbReference type="Proteomes" id="UP000648187"/>
    </source>
</evidence>
<evidence type="ECO:0000256" key="1">
    <source>
        <dbReference type="SAM" id="MobiDB-lite"/>
    </source>
</evidence>
<dbReference type="Pfam" id="PF13843">
    <property type="entry name" value="DDE_Tnp_1_7"/>
    <property type="match status" value="1"/>
</dbReference>
<keyword evidence="4" id="KW-1185">Reference proteome</keyword>